<accession>A0A5N8VY74</accession>
<keyword evidence="3" id="KW-1185">Reference proteome</keyword>
<dbReference type="Proteomes" id="UP000326979">
    <property type="component" value="Unassembled WGS sequence"/>
</dbReference>
<dbReference type="EMBL" id="VJZE01000031">
    <property type="protein sequence ID" value="MPY39762.1"/>
    <property type="molecule type" value="Genomic_DNA"/>
</dbReference>
<gene>
    <name evidence="2" type="ORF">FNH04_07470</name>
</gene>
<reference evidence="2 3" key="1">
    <citation type="submission" date="2019-07" db="EMBL/GenBank/DDBJ databases">
        <title>New species of Amycolatopsis and Streptomyces.</title>
        <authorList>
            <person name="Duangmal K."/>
            <person name="Teo W.F.A."/>
            <person name="Lipun K."/>
        </authorList>
    </citation>
    <scope>NUCLEOTIDE SEQUENCE [LARGE SCALE GENOMIC DNA]</scope>
    <source>
        <strain evidence="2 3">TISTR 2346</strain>
    </source>
</reference>
<dbReference type="AlphaFoldDB" id="A0A5N8VY74"/>
<sequence length="192" mass="21606">MWIAVHASGVLSLMRRRCHTGNTSTTPARPAALARKAHFMTHTGSTAHGVPVSIFIDGHEYQSHARRVTTADLRRLPRPPIAEDRQLWLDIPDAPDRSLADGESLDLAPGMRFFSEHPITLHIDRIAYTVTRKRMTGQELRALPTPPVAPDRDLWLDRIDEQDKKIADDEVVRLRDGIRFFTAPGRINPGAR</sequence>
<dbReference type="OrthoDB" id="8256314at2"/>
<evidence type="ECO:0000259" key="1">
    <source>
        <dbReference type="Pfam" id="PF14452"/>
    </source>
</evidence>
<name>A0A5N8VY74_9ACTN</name>
<evidence type="ECO:0000313" key="2">
    <source>
        <dbReference type="EMBL" id="MPY39762.1"/>
    </source>
</evidence>
<dbReference type="InterPro" id="IPR027802">
    <property type="entry name" value="Multi-ubiquitin_dom"/>
</dbReference>
<dbReference type="Pfam" id="PF14452">
    <property type="entry name" value="Multi_ubiq"/>
    <property type="match status" value="2"/>
</dbReference>
<organism evidence="2 3">
    <name type="scientific">Streptomyces phyllanthi</name>
    <dbReference type="NCBI Taxonomy" id="1803180"/>
    <lineage>
        <taxon>Bacteria</taxon>
        <taxon>Bacillati</taxon>
        <taxon>Actinomycetota</taxon>
        <taxon>Actinomycetes</taxon>
        <taxon>Kitasatosporales</taxon>
        <taxon>Streptomycetaceae</taxon>
        <taxon>Streptomyces</taxon>
    </lineage>
</organism>
<feature type="domain" description="Multi-ubiquitin" evidence="1">
    <location>
        <begin position="53"/>
        <end position="114"/>
    </location>
</feature>
<evidence type="ECO:0000313" key="3">
    <source>
        <dbReference type="Proteomes" id="UP000326979"/>
    </source>
</evidence>
<proteinExistence type="predicted"/>
<comment type="caution">
    <text evidence="2">The sequence shown here is derived from an EMBL/GenBank/DDBJ whole genome shotgun (WGS) entry which is preliminary data.</text>
</comment>
<feature type="domain" description="Multi-ubiquitin" evidence="1">
    <location>
        <begin position="120"/>
        <end position="182"/>
    </location>
</feature>
<protein>
    <recommendedName>
        <fullName evidence="1">Multi-ubiquitin domain-containing protein</fullName>
    </recommendedName>
</protein>